<evidence type="ECO:0000313" key="5">
    <source>
        <dbReference type="EMBL" id="QNH53981.1"/>
    </source>
</evidence>
<evidence type="ECO:0000256" key="3">
    <source>
        <dbReference type="PROSITE-ProRule" id="PRU00464"/>
    </source>
</evidence>
<dbReference type="InterPro" id="IPR019808">
    <property type="entry name" value="Histidine_triad_CS"/>
</dbReference>
<evidence type="ECO:0000256" key="1">
    <source>
        <dbReference type="PIRSR" id="PIRSR601310-1"/>
    </source>
</evidence>
<dbReference type="GO" id="GO:0003824">
    <property type="term" value="F:catalytic activity"/>
    <property type="evidence" value="ECO:0007669"/>
    <property type="project" value="InterPro"/>
</dbReference>
<dbReference type="PANTHER" id="PTHR23089">
    <property type="entry name" value="HISTIDINE TRIAD HIT PROTEIN"/>
    <property type="match status" value="1"/>
</dbReference>
<proteinExistence type="predicted"/>
<dbReference type="Pfam" id="PF01230">
    <property type="entry name" value="HIT"/>
    <property type="match status" value="1"/>
</dbReference>
<dbReference type="PROSITE" id="PS00892">
    <property type="entry name" value="HIT_1"/>
    <property type="match status" value="1"/>
</dbReference>
<dbReference type="InterPro" id="IPR001310">
    <property type="entry name" value="Histidine_triad_HIT"/>
</dbReference>
<feature type="active site" description="Tele-AMP-histidine intermediate" evidence="1">
    <location>
        <position position="101"/>
    </location>
</feature>
<dbReference type="RefSeq" id="WP_009440195.1">
    <property type="nucleotide sequence ID" value="NZ_CP060204.1"/>
</dbReference>
<dbReference type="PRINTS" id="PR00332">
    <property type="entry name" value="HISTRIAD"/>
</dbReference>
<feature type="domain" description="HIT" evidence="4">
    <location>
        <begin position="5"/>
        <end position="115"/>
    </location>
</feature>
<dbReference type="Gene3D" id="3.30.428.10">
    <property type="entry name" value="HIT-like"/>
    <property type="match status" value="1"/>
</dbReference>
<keyword evidence="6" id="KW-1185">Reference proteome</keyword>
<dbReference type="SUPFAM" id="SSF54197">
    <property type="entry name" value="HIT-like"/>
    <property type="match status" value="1"/>
</dbReference>
<reference evidence="5 6" key="1">
    <citation type="submission" date="2020-07" db="EMBL/GenBank/DDBJ databases">
        <title>Complete genome and description of Selenomonas timonensis sp. nov., a new bacterium isolated from a gingivitis subject.</title>
        <authorList>
            <person name="Antezack A."/>
        </authorList>
    </citation>
    <scope>NUCLEOTIDE SEQUENCE [LARGE SCALE GENOMIC DNA]</scope>
    <source>
        <strain evidence="5 6">Marseille-Q3039</strain>
    </source>
</reference>
<gene>
    <name evidence="5" type="ORF">H1B31_08965</name>
</gene>
<organism evidence="5 6">
    <name type="scientific">Selenomonas timonae</name>
    <dbReference type="NCBI Taxonomy" id="2754044"/>
    <lineage>
        <taxon>Bacteria</taxon>
        <taxon>Bacillati</taxon>
        <taxon>Bacillota</taxon>
        <taxon>Negativicutes</taxon>
        <taxon>Selenomonadales</taxon>
        <taxon>Selenomonadaceae</taxon>
        <taxon>Selenomonas</taxon>
    </lineage>
</organism>
<evidence type="ECO:0000256" key="2">
    <source>
        <dbReference type="PIRSR" id="PIRSR601310-3"/>
    </source>
</evidence>
<evidence type="ECO:0000259" key="4">
    <source>
        <dbReference type="PROSITE" id="PS51084"/>
    </source>
</evidence>
<dbReference type="InterPro" id="IPR036265">
    <property type="entry name" value="HIT-like_sf"/>
</dbReference>
<name>A0A7G7VIN8_9FIRM</name>
<evidence type="ECO:0000313" key="6">
    <source>
        <dbReference type="Proteomes" id="UP000515480"/>
    </source>
</evidence>
<dbReference type="CDD" id="cd01276">
    <property type="entry name" value="PKCI_related"/>
    <property type="match status" value="1"/>
</dbReference>
<dbReference type="KEGG" id="stim:H1B31_08965"/>
<protein>
    <submittedName>
        <fullName evidence="5">Histidine triad nucleotide-binding protein</fullName>
    </submittedName>
</protein>
<dbReference type="AlphaFoldDB" id="A0A7G7VIN8"/>
<dbReference type="InterPro" id="IPR011146">
    <property type="entry name" value="HIT-like"/>
</dbReference>
<accession>A0A7G7VIN8</accession>
<dbReference type="Proteomes" id="UP000515480">
    <property type="component" value="Chromosome"/>
</dbReference>
<feature type="short sequence motif" description="Histidine triad motif" evidence="2 3">
    <location>
        <begin position="99"/>
        <end position="103"/>
    </location>
</feature>
<sequence>MTDCIFCRIAQGEIPSTKVYEDDLVLAFRDLDPQAPEHVLVIPKKHIASVLDFAEEDRELAAHILTVVVPKIARELGVDVGGFRLVTNTGADGGQTVGHLHFHLLGGRSLAWPPG</sequence>
<dbReference type="EMBL" id="CP060204">
    <property type="protein sequence ID" value="QNH53981.1"/>
    <property type="molecule type" value="Genomic_DNA"/>
</dbReference>
<dbReference type="PROSITE" id="PS51084">
    <property type="entry name" value="HIT_2"/>
    <property type="match status" value="1"/>
</dbReference>